<evidence type="ECO:0000313" key="3">
    <source>
        <dbReference type="Proteomes" id="UP000619376"/>
    </source>
</evidence>
<feature type="chain" id="PRO_5046618094" description="Carboxypeptidase regulatory-like domain-containing protein" evidence="1">
    <location>
        <begin position="25"/>
        <end position="537"/>
    </location>
</feature>
<comment type="caution">
    <text evidence="2">The sequence shown here is derived from an EMBL/GenBank/DDBJ whole genome shotgun (WGS) entry which is preliminary data.</text>
</comment>
<evidence type="ECO:0000313" key="2">
    <source>
        <dbReference type="EMBL" id="GHF40293.1"/>
    </source>
</evidence>
<feature type="signal peptide" evidence="1">
    <location>
        <begin position="1"/>
        <end position="24"/>
    </location>
</feature>
<dbReference type="EMBL" id="BNAJ01000003">
    <property type="protein sequence ID" value="GHF40293.1"/>
    <property type="molecule type" value="Genomic_DNA"/>
</dbReference>
<keyword evidence="1" id="KW-0732">Signal</keyword>
<accession>A0ABQ3JQZ1</accession>
<gene>
    <name evidence="2" type="ORF">GCM10017781_16140</name>
</gene>
<dbReference type="InterPro" id="IPR013783">
    <property type="entry name" value="Ig-like_fold"/>
</dbReference>
<reference evidence="3" key="1">
    <citation type="journal article" date="2019" name="Int. J. Syst. Evol. Microbiol.">
        <title>The Global Catalogue of Microorganisms (GCM) 10K type strain sequencing project: providing services to taxonomists for standard genome sequencing and annotation.</title>
        <authorList>
            <consortium name="The Broad Institute Genomics Platform"/>
            <consortium name="The Broad Institute Genome Sequencing Center for Infectious Disease"/>
            <person name="Wu L."/>
            <person name="Ma J."/>
        </authorList>
    </citation>
    <scope>NUCLEOTIDE SEQUENCE [LARGE SCALE GENOMIC DNA]</scope>
    <source>
        <strain evidence="3">CGMCC 1.18437</strain>
    </source>
</reference>
<dbReference type="PROSITE" id="PS51257">
    <property type="entry name" value="PROKAR_LIPOPROTEIN"/>
    <property type="match status" value="1"/>
</dbReference>
<name>A0ABQ3JQZ1_9DEIO</name>
<dbReference type="SUPFAM" id="SSF49464">
    <property type="entry name" value="Carboxypeptidase regulatory domain-like"/>
    <property type="match status" value="1"/>
</dbReference>
<evidence type="ECO:0008006" key="4">
    <source>
        <dbReference type="Google" id="ProtNLM"/>
    </source>
</evidence>
<dbReference type="Pfam" id="PF13620">
    <property type="entry name" value="CarboxypepD_reg"/>
    <property type="match status" value="1"/>
</dbReference>
<proteinExistence type="predicted"/>
<evidence type="ECO:0000256" key="1">
    <source>
        <dbReference type="SAM" id="SignalP"/>
    </source>
</evidence>
<dbReference type="Proteomes" id="UP000619376">
    <property type="component" value="Unassembled WGS sequence"/>
</dbReference>
<dbReference type="Gene3D" id="2.60.40.1120">
    <property type="entry name" value="Carboxypeptidase-like, regulatory domain"/>
    <property type="match status" value="1"/>
</dbReference>
<organism evidence="2 3">
    <name type="scientific">Deinococcus metalli</name>
    <dbReference type="NCBI Taxonomy" id="1141878"/>
    <lineage>
        <taxon>Bacteria</taxon>
        <taxon>Thermotogati</taxon>
        <taxon>Deinococcota</taxon>
        <taxon>Deinococci</taxon>
        <taxon>Deinococcales</taxon>
        <taxon>Deinococcaceae</taxon>
        <taxon>Deinococcus</taxon>
    </lineage>
</organism>
<protein>
    <recommendedName>
        <fullName evidence="4">Carboxypeptidase regulatory-like domain-containing protein</fullName>
    </recommendedName>
</protein>
<keyword evidence="3" id="KW-1185">Reference proteome</keyword>
<sequence>MIRSAMTRPVQAMLAVSGALLLGACNPISSPKPTSTVGAGSQTVAGTLANSVGGKLVAASSITVQTSTGKTLSGVTDGNGKFTLKLDPGVYSIEFKKAGYAASRIEGLRIANGTNDPLNAIQKNVFATTLPVGVPTVTAKYVTGEVGTDFAVNPATVPSFNASAGVSTEVTVTSSDPANSPGNIYVGVGGVPGSGYFGTRVINTPDPKLTTATVKALLVNDPKGSDTLRGVRGATTLYVVAYDTNLNRLERRYPIVITDDQPSTTALPAFATTKALAVTLAQKIGFFSPVRPDGAPTEQSTMWTEVSWTYPKGTTAKPLGYRLWTSDDGTNFRILKTVEGKATVARDGSGSLEAGKTVYYKLEAFNSTESLYSDVMSTTPLDSFTLSDFTPAEARVGVARKPTLGWKVSSLVGDHRNFYVMVNDYPQQSAACFWGQVLCGGDTKDNMFVDDGSTPALKQSGNAYSVAFNANGTALLPALESRHAYTFDVSAAAYSKSGDAVSIAHDYYDIFYTFDTCNFGGPVCEGQVINFTTGDQE</sequence>
<dbReference type="Gene3D" id="2.60.40.10">
    <property type="entry name" value="Immunoglobulins"/>
    <property type="match status" value="1"/>
</dbReference>
<dbReference type="InterPro" id="IPR008969">
    <property type="entry name" value="CarboxyPept-like_regulatory"/>
</dbReference>